<gene>
    <name evidence="2" type="ORF">FSB_LOCUS25092</name>
</gene>
<name>A0A2N9GCM6_FAGSY</name>
<reference evidence="2" key="1">
    <citation type="submission" date="2018-02" db="EMBL/GenBank/DDBJ databases">
        <authorList>
            <person name="Cohen D.B."/>
            <person name="Kent A.D."/>
        </authorList>
    </citation>
    <scope>NUCLEOTIDE SEQUENCE</scope>
</reference>
<feature type="region of interest" description="Disordered" evidence="1">
    <location>
        <begin position="227"/>
        <end position="269"/>
    </location>
</feature>
<accession>A0A2N9GCM6</accession>
<dbReference type="AlphaFoldDB" id="A0A2N9GCM6"/>
<dbReference type="InterPro" id="IPR052343">
    <property type="entry name" value="Retrotransposon-Effector_Assoc"/>
</dbReference>
<organism evidence="2">
    <name type="scientific">Fagus sylvatica</name>
    <name type="common">Beechnut</name>
    <dbReference type="NCBI Taxonomy" id="28930"/>
    <lineage>
        <taxon>Eukaryota</taxon>
        <taxon>Viridiplantae</taxon>
        <taxon>Streptophyta</taxon>
        <taxon>Embryophyta</taxon>
        <taxon>Tracheophyta</taxon>
        <taxon>Spermatophyta</taxon>
        <taxon>Magnoliopsida</taxon>
        <taxon>eudicotyledons</taxon>
        <taxon>Gunneridae</taxon>
        <taxon>Pentapetalae</taxon>
        <taxon>rosids</taxon>
        <taxon>fabids</taxon>
        <taxon>Fagales</taxon>
        <taxon>Fagaceae</taxon>
        <taxon>Fagus</taxon>
    </lineage>
</organism>
<dbReference type="PANTHER" id="PTHR46890">
    <property type="entry name" value="NON-LTR RETROLELEMENT REVERSE TRANSCRIPTASE-LIKE PROTEIN-RELATED"/>
    <property type="match status" value="1"/>
</dbReference>
<protein>
    <recommendedName>
        <fullName evidence="3">Reverse transcriptase domain-containing protein</fullName>
    </recommendedName>
</protein>
<proteinExistence type="predicted"/>
<sequence>MELGRVLSVRPTLDGLDFNTISMEEAASLDSPFEENEVFEVISHMNGDKSSGPDGFSMAFFQTCWQVIKEDLMAVFSDFHKRGMFEKSLNATFLTLIPKKSDALEVCDYRPVSLVGGVYRILAGSGDDNILWEVKRFMISCSCSSPHRAAQCLAKLRRASSLRPSSEIRARARGSLGPSFAVPRQASPCLVASSFVKDSSSCSQFSRPHRHPKPRCLPPSVMSSAVTESDDWTDLVNPLVGSRSGAAERERERAENESKERAENEKNAL</sequence>
<evidence type="ECO:0000313" key="2">
    <source>
        <dbReference type="EMBL" id="SPC97210.1"/>
    </source>
</evidence>
<dbReference type="EMBL" id="OIVN01001746">
    <property type="protein sequence ID" value="SPC97210.1"/>
    <property type="molecule type" value="Genomic_DNA"/>
</dbReference>
<dbReference type="PANTHER" id="PTHR46890:SF1">
    <property type="entry name" value="REVERSE TRANSCRIPTASE DOMAIN-CONTAINING PROTEIN"/>
    <property type="match status" value="1"/>
</dbReference>
<feature type="region of interest" description="Disordered" evidence="1">
    <location>
        <begin position="203"/>
        <end position="222"/>
    </location>
</feature>
<evidence type="ECO:0000256" key="1">
    <source>
        <dbReference type="SAM" id="MobiDB-lite"/>
    </source>
</evidence>
<feature type="compositionally biased region" description="Basic and acidic residues" evidence="1">
    <location>
        <begin position="246"/>
        <end position="269"/>
    </location>
</feature>
<evidence type="ECO:0008006" key="3">
    <source>
        <dbReference type="Google" id="ProtNLM"/>
    </source>
</evidence>